<evidence type="ECO:0000313" key="1">
    <source>
        <dbReference type="EMBL" id="JAH34185.1"/>
    </source>
</evidence>
<dbReference type="AlphaFoldDB" id="A0A0E9S0J7"/>
<proteinExistence type="predicted"/>
<organism evidence="1">
    <name type="scientific">Anguilla anguilla</name>
    <name type="common">European freshwater eel</name>
    <name type="synonym">Muraena anguilla</name>
    <dbReference type="NCBI Taxonomy" id="7936"/>
    <lineage>
        <taxon>Eukaryota</taxon>
        <taxon>Metazoa</taxon>
        <taxon>Chordata</taxon>
        <taxon>Craniata</taxon>
        <taxon>Vertebrata</taxon>
        <taxon>Euteleostomi</taxon>
        <taxon>Actinopterygii</taxon>
        <taxon>Neopterygii</taxon>
        <taxon>Teleostei</taxon>
        <taxon>Anguilliformes</taxon>
        <taxon>Anguillidae</taxon>
        <taxon>Anguilla</taxon>
    </lineage>
</organism>
<reference evidence="1" key="2">
    <citation type="journal article" date="2015" name="Fish Shellfish Immunol.">
        <title>Early steps in the European eel (Anguilla anguilla)-Vibrio vulnificus interaction in the gills: Role of the RtxA13 toxin.</title>
        <authorList>
            <person name="Callol A."/>
            <person name="Pajuelo D."/>
            <person name="Ebbesson L."/>
            <person name="Teles M."/>
            <person name="MacKenzie S."/>
            <person name="Amaro C."/>
        </authorList>
    </citation>
    <scope>NUCLEOTIDE SEQUENCE</scope>
</reference>
<dbReference type="EMBL" id="GBXM01074392">
    <property type="protein sequence ID" value="JAH34185.1"/>
    <property type="molecule type" value="Transcribed_RNA"/>
</dbReference>
<reference evidence="1" key="1">
    <citation type="submission" date="2014-11" db="EMBL/GenBank/DDBJ databases">
        <authorList>
            <person name="Amaro Gonzalez C."/>
        </authorList>
    </citation>
    <scope>NUCLEOTIDE SEQUENCE</scope>
</reference>
<name>A0A0E9S0J7_ANGAN</name>
<protein>
    <submittedName>
        <fullName evidence="1">Uncharacterized protein</fullName>
    </submittedName>
</protein>
<sequence>MFLDTIFNSRHLAILEYVAFGC</sequence>
<accession>A0A0E9S0J7</accession>